<dbReference type="GO" id="GO:0008270">
    <property type="term" value="F:zinc ion binding"/>
    <property type="evidence" value="ECO:0007669"/>
    <property type="project" value="InterPro"/>
</dbReference>
<feature type="region of interest" description="Disordered" evidence="3">
    <location>
        <begin position="1231"/>
        <end position="1250"/>
    </location>
</feature>
<keyword evidence="4" id="KW-0812">Transmembrane</keyword>
<feature type="transmembrane region" description="Helical" evidence="4">
    <location>
        <begin position="187"/>
        <end position="205"/>
    </location>
</feature>
<evidence type="ECO:0000256" key="2">
    <source>
        <dbReference type="ARBA" id="ARBA00023242"/>
    </source>
</evidence>
<dbReference type="PANTHER" id="PTHR15835">
    <property type="entry name" value="NUCLEAR-INTERACTING PARTNER OF ALK"/>
    <property type="match status" value="1"/>
</dbReference>
<evidence type="ECO:0000256" key="4">
    <source>
        <dbReference type="SAM" id="Phobius"/>
    </source>
</evidence>
<feature type="compositionally biased region" description="Polar residues" evidence="3">
    <location>
        <begin position="1297"/>
        <end position="1312"/>
    </location>
</feature>
<reference evidence="6 7" key="1">
    <citation type="submission" date="2016-02" db="EMBL/GenBank/DDBJ databases">
        <title>Genome analysis of coral dinoflagellate symbionts highlights evolutionary adaptations to a symbiotic lifestyle.</title>
        <authorList>
            <person name="Aranda M."/>
            <person name="Li Y."/>
            <person name="Liew Y.J."/>
            <person name="Baumgarten S."/>
            <person name="Simakov O."/>
            <person name="Wilson M."/>
            <person name="Piel J."/>
            <person name="Ashoor H."/>
            <person name="Bougouffa S."/>
            <person name="Bajic V.B."/>
            <person name="Ryu T."/>
            <person name="Ravasi T."/>
            <person name="Bayer T."/>
            <person name="Micklem G."/>
            <person name="Kim H."/>
            <person name="Bhak J."/>
            <person name="Lajeunesse T.C."/>
            <person name="Voolstra C.R."/>
        </authorList>
    </citation>
    <scope>NUCLEOTIDE SEQUENCE [LARGE SCALE GENOMIC DNA]</scope>
    <source>
        <strain evidence="6 7">CCMP2467</strain>
    </source>
</reference>
<feature type="transmembrane region" description="Helical" evidence="4">
    <location>
        <begin position="132"/>
        <end position="152"/>
    </location>
</feature>
<feature type="domain" description="C3HC-type" evidence="5">
    <location>
        <begin position="1378"/>
        <end position="1475"/>
    </location>
</feature>
<dbReference type="Pfam" id="PF07967">
    <property type="entry name" value="zf-C3HC"/>
    <property type="match status" value="1"/>
</dbReference>
<keyword evidence="4" id="KW-1133">Transmembrane helix</keyword>
<evidence type="ECO:0000256" key="3">
    <source>
        <dbReference type="SAM" id="MobiDB-lite"/>
    </source>
</evidence>
<feature type="compositionally biased region" description="Acidic residues" evidence="3">
    <location>
        <begin position="90"/>
        <end position="109"/>
    </location>
</feature>
<dbReference type="EMBL" id="LSRX01000432">
    <property type="protein sequence ID" value="OLP97456.1"/>
    <property type="molecule type" value="Genomic_DNA"/>
</dbReference>
<comment type="subcellular location">
    <subcellularLocation>
        <location evidence="1">Nucleus</location>
    </subcellularLocation>
</comment>
<feature type="compositionally biased region" description="Polar residues" evidence="3">
    <location>
        <begin position="593"/>
        <end position="602"/>
    </location>
</feature>
<sequence length="1604" mass="177108">MASTPEMPAPAGPPKTFIPPIGIGHSKPKLASPPPAPDVSQSSAAKQGGLGKAKGSAEVFDISGGGPKAASHGTAPGQPKSSSAPRAPMDDGDSGEDSEEEEHEKDEICDPLALEPVEEQEKKGRKKPRRIWQLYLTCCFLMGLTVFISMISSGASDGWFTFMAVLSSFPPFLMVIAWARVGSDSKYMPFVIGLPALLFGAYLVYKATADNDPGLAVLMNHILALTIGSTMTVTIDVETLAIPDSRHLTSFFFTTIGHAMISGGARINLDPRVIIMHSFCMFRLIFPDSLRTAITDNKLVHIAVLGLMHYISAESLLTGLGVIRAPFRGENLARPSGYTSLGSFRGKISTQLTVGTAIKDVKMKEGDGVFKFLRASASALTSLPTGSKVLFDSYKLKVILVDAPVFENLAGYFGSIQGQAKQEKMMSKSQRHTDGLQECRVEDEQQVEVISLMQTGAGEALEGPWLELLEEIRLRLEGYGKGERSQVAGHMLRLLDHRATDAASGYLLGHMPGRVSTLTALLVAMRDDQCYGHKVPAGDVKLQWLRQTWDSVTKYIPQHPGSAAAAGEWPSHDMPVIMTFMRPLPEDTPPSSPIQVENSSEQVLRGQQKRRYAQVELSSGSADPPRSVRLQVPLHERTGVLQLRFTVDAEMEPDSPASTVPAGEHTASIPAGGMLVPAGAPGGLDTYGLSANDFEDLRWNGTGARPPWSRYRLSMVPTWRKSRQQQRSWMILARPLRWLMNDLMARRRMISRGSSPGGASWYKGYKGVLFLTNSLCRAQRSSSRWRDGLCRGFASRLCALTSALMELIWRRGDQDYLMEAEGYIEDLGLTMEVDRDRAAELPRDTLGAVEWMEAELWQIFVDELEGAVGETHQVQNARGQATMTPQQCQGWWQWAELVVQQHPRSRSRSPRARDQGADSSSLMETGRSKPMPKRRTGQARGDRRDQDEDDDRGDRRAWARNGLSDGRRRSPERRRSRQPARGASSGARERVRRLGIRGGAGGPPAPMTVGNATCFWLHTLGLRDGLATDDHHALDPEQHSNRVRAVQDIRQEDVLMMMVALMRTMAMFVVESSQLMMNRVGPRGARGDEEVEVEVEDNGDDEEMWMQTTKGVVRKRGLEEGEQLAEDEREAKQLKSEDRNSEEYQLQERAREEEAQEREDEALWQQHLAATYRDWEWWVVQTCPPSRPRRLQASMMVAQGSAGEQVTCSIPLARGRPIDIQLSLREVQVEEDQQTNGLGSGQAAGTGKEENLDSRTMALYRDWLAGRVEESTVQALVGDEMMGMFWAQRMVEEDGDGSQSSTPRPAQRTESGLQPMPHDGLAVVVEQEDMVEQGVMGLPVAGSDVGEMGHAQTWPMTGESLELQDLDSEPLQRKCRPDDRADFLQRLQSFQPAWWFQKPAGLSPLDCARRGWVNTGLDMLRCECCAEELKIERVDGIWLCNSKPMGSESEVPSAAAFAEVLEQGHSGFCPWRSSQVVLNDPLRECDQAVADDVEKRRLGRWVPYSSAWTPEVRVTSPKASQTDATTKGMFDPYTSHRFYCPLYCRPEGQLSPAAKRLLDAPMSQAPGGAASTSRPSGEPQVADTAASLLKALEAALPWKGAEGA</sequence>
<gene>
    <name evidence="6" type="primary">zc3hc1</name>
    <name evidence="6" type="ORF">AK812_SmicGene20217</name>
</gene>
<evidence type="ECO:0000313" key="7">
    <source>
        <dbReference type="Proteomes" id="UP000186817"/>
    </source>
</evidence>
<feature type="region of interest" description="Disordered" evidence="3">
    <location>
        <begin position="1562"/>
        <end position="1585"/>
    </location>
</feature>
<dbReference type="GO" id="GO:0005634">
    <property type="term" value="C:nucleus"/>
    <property type="evidence" value="ECO:0007669"/>
    <property type="project" value="UniProtKB-SubCell"/>
</dbReference>
<feature type="transmembrane region" description="Helical" evidence="4">
    <location>
        <begin position="158"/>
        <end position="180"/>
    </location>
</feature>
<keyword evidence="2" id="KW-0539">Nucleus</keyword>
<organism evidence="6 7">
    <name type="scientific">Symbiodinium microadriaticum</name>
    <name type="common">Dinoflagellate</name>
    <name type="synonym">Zooxanthella microadriatica</name>
    <dbReference type="NCBI Taxonomy" id="2951"/>
    <lineage>
        <taxon>Eukaryota</taxon>
        <taxon>Sar</taxon>
        <taxon>Alveolata</taxon>
        <taxon>Dinophyceae</taxon>
        <taxon>Suessiales</taxon>
        <taxon>Symbiodiniaceae</taxon>
        <taxon>Symbiodinium</taxon>
    </lineage>
</organism>
<feature type="region of interest" description="Disordered" evidence="3">
    <location>
        <begin position="902"/>
        <end position="990"/>
    </location>
</feature>
<protein>
    <submittedName>
        <fullName evidence="6">NIPA-like protein</fullName>
    </submittedName>
</protein>
<feature type="compositionally biased region" description="Basic and acidic residues" evidence="3">
    <location>
        <begin position="940"/>
        <end position="957"/>
    </location>
</feature>
<dbReference type="OrthoDB" id="423613at2759"/>
<keyword evidence="4" id="KW-0472">Membrane</keyword>
<feature type="compositionally biased region" description="Basic and acidic residues" evidence="3">
    <location>
        <begin position="1129"/>
        <end position="1153"/>
    </location>
</feature>
<proteinExistence type="predicted"/>
<evidence type="ECO:0000256" key="1">
    <source>
        <dbReference type="ARBA" id="ARBA00004123"/>
    </source>
</evidence>
<feature type="region of interest" description="Disordered" evidence="3">
    <location>
        <begin position="1"/>
        <end position="123"/>
    </location>
</feature>
<dbReference type="PANTHER" id="PTHR15835:SF6">
    <property type="entry name" value="ZINC FINGER C3HC-TYPE PROTEIN 1"/>
    <property type="match status" value="1"/>
</dbReference>
<feature type="compositionally biased region" description="Pro residues" evidence="3">
    <location>
        <begin position="7"/>
        <end position="17"/>
    </location>
</feature>
<feature type="region of interest" description="Disordered" evidence="3">
    <location>
        <begin position="584"/>
        <end position="611"/>
    </location>
</feature>
<feature type="compositionally biased region" description="Low complexity" evidence="3">
    <location>
        <begin position="42"/>
        <end position="57"/>
    </location>
</feature>
<accession>A0A1Q9DQJ9</accession>
<evidence type="ECO:0000259" key="5">
    <source>
        <dbReference type="Pfam" id="PF07967"/>
    </source>
</evidence>
<keyword evidence="7" id="KW-1185">Reference proteome</keyword>
<evidence type="ECO:0000313" key="6">
    <source>
        <dbReference type="EMBL" id="OLP97456.1"/>
    </source>
</evidence>
<feature type="region of interest" description="Disordered" evidence="3">
    <location>
        <begin position="1116"/>
        <end position="1158"/>
    </location>
</feature>
<name>A0A1Q9DQJ9_SYMMI</name>
<dbReference type="Proteomes" id="UP000186817">
    <property type="component" value="Unassembled WGS sequence"/>
</dbReference>
<comment type="caution">
    <text evidence="6">The sequence shown here is derived from an EMBL/GenBank/DDBJ whole genome shotgun (WGS) entry which is preliminary data.</text>
</comment>
<feature type="region of interest" description="Disordered" evidence="3">
    <location>
        <begin position="1292"/>
        <end position="1317"/>
    </location>
</feature>
<dbReference type="InterPro" id="IPR012935">
    <property type="entry name" value="NuBaID_N"/>
</dbReference>